<dbReference type="PATRIC" id="fig|28229.3.peg.4333"/>
<dbReference type="RefSeq" id="WP_081967912.1">
    <property type="nucleotide sequence ID" value="NZ_JQEC01000071.1"/>
</dbReference>
<dbReference type="SMART" id="SM00304">
    <property type="entry name" value="HAMP"/>
    <property type="match status" value="1"/>
</dbReference>
<dbReference type="Gene3D" id="1.10.287.950">
    <property type="entry name" value="Methyl-accepting chemotaxis protein"/>
    <property type="match status" value="1"/>
</dbReference>
<dbReference type="PROSITE" id="PS01033">
    <property type="entry name" value="GLOBIN"/>
    <property type="match status" value="1"/>
</dbReference>
<dbReference type="SMART" id="SM00283">
    <property type="entry name" value="MA"/>
    <property type="match status" value="1"/>
</dbReference>
<evidence type="ECO:0000256" key="2">
    <source>
        <dbReference type="ARBA" id="ARBA00022481"/>
    </source>
</evidence>
<feature type="domain" description="HAMP" evidence="9">
    <location>
        <begin position="958"/>
        <end position="1010"/>
    </location>
</feature>
<dbReference type="Gene3D" id="3.30.450.20">
    <property type="entry name" value="PAS domain"/>
    <property type="match status" value="6"/>
</dbReference>
<dbReference type="Gene3D" id="1.10.490.10">
    <property type="entry name" value="Globins"/>
    <property type="match status" value="1"/>
</dbReference>
<dbReference type="InterPro" id="IPR003660">
    <property type="entry name" value="HAMP_dom"/>
</dbReference>
<gene>
    <name evidence="10" type="ORF">GAB14E_4356</name>
</gene>
<dbReference type="PROSITE" id="PS50885">
    <property type="entry name" value="HAMP"/>
    <property type="match status" value="1"/>
</dbReference>
<evidence type="ECO:0000313" key="10">
    <source>
        <dbReference type="EMBL" id="KGJ87678.1"/>
    </source>
</evidence>
<evidence type="ECO:0000259" key="8">
    <source>
        <dbReference type="PROSITE" id="PS50111"/>
    </source>
</evidence>
<dbReference type="Pfam" id="PF13188">
    <property type="entry name" value="PAS_8"/>
    <property type="match status" value="6"/>
</dbReference>
<dbReference type="PANTHER" id="PTHR43531">
    <property type="entry name" value="PROTEIN ICFG"/>
    <property type="match status" value="1"/>
</dbReference>
<feature type="domain" description="Methyl-accepting transducer" evidence="8">
    <location>
        <begin position="1015"/>
        <end position="1244"/>
    </location>
</feature>
<dbReference type="Pfam" id="PF18947">
    <property type="entry name" value="HAMP_2"/>
    <property type="match status" value="1"/>
</dbReference>
<dbReference type="SUPFAM" id="SSF46458">
    <property type="entry name" value="Globin-like"/>
    <property type="match status" value="1"/>
</dbReference>
<evidence type="ECO:0000256" key="6">
    <source>
        <dbReference type="SAM" id="MobiDB-lite"/>
    </source>
</evidence>
<dbReference type="InterPro" id="IPR009050">
    <property type="entry name" value="Globin-like_sf"/>
</dbReference>
<accession>A0A099KDP0</accession>
<proteinExistence type="inferred from homology"/>
<dbReference type="CDD" id="cd12131">
    <property type="entry name" value="HGbI-like"/>
    <property type="match status" value="1"/>
</dbReference>
<dbReference type="GO" id="GO:0006935">
    <property type="term" value="P:chemotaxis"/>
    <property type="evidence" value="ECO:0007669"/>
    <property type="project" value="TreeGrafter"/>
</dbReference>
<evidence type="ECO:0000313" key="11">
    <source>
        <dbReference type="Proteomes" id="UP000029868"/>
    </source>
</evidence>
<comment type="similarity">
    <text evidence="4">Belongs to the methyl-accepting chemotaxis (MCP) protein family.</text>
</comment>
<feature type="compositionally biased region" description="Low complexity" evidence="6">
    <location>
        <begin position="1277"/>
        <end position="1286"/>
    </location>
</feature>
<protein>
    <submittedName>
        <fullName evidence="10">Methyl-accepting chemotaxis sensory transducer with Pas/Pac sensor</fullName>
    </submittedName>
</protein>
<dbReference type="Pfam" id="PF00015">
    <property type="entry name" value="MCPsignal"/>
    <property type="match status" value="1"/>
</dbReference>
<dbReference type="InterPro" id="IPR004089">
    <property type="entry name" value="MCPsignal_dom"/>
</dbReference>
<dbReference type="InterPro" id="IPR000014">
    <property type="entry name" value="PAS"/>
</dbReference>
<dbReference type="EMBL" id="JQEC01000071">
    <property type="protein sequence ID" value="KGJ87678.1"/>
    <property type="molecule type" value="Genomic_DNA"/>
</dbReference>
<comment type="caution">
    <text evidence="10">The sequence shown here is derived from an EMBL/GenBank/DDBJ whole genome shotgun (WGS) entry which is preliminary data.</text>
</comment>
<feature type="domain" description="Globin" evidence="7">
    <location>
        <begin position="1"/>
        <end position="134"/>
    </location>
</feature>
<evidence type="ECO:0000256" key="1">
    <source>
        <dbReference type="ARBA" id="ARBA00004370"/>
    </source>
</evidence>
<dbReference type="GO" id="GO:0007165">
    <property type="term" value="P:signal transduction"/>
    <property type="evidence" value="ECO:0007669"/>
    <property type="project" value="UniProtKB-KW"/>
</dbReference>
<organism evidence="10 11">
    <name type="scientific">Colwellia psychrerythraea</name>
    <name type="common">Vibrio psychroerythus</name>
    <dbReference type="NCBI Taxonomy" id="28229"/>
    <lineage>
        <taxon>Bacteria</taxon>
        <taxon>Pseudomonadati</taxon>
        <taxon>Pseudomonadota</taxon>
        <taxon>Gammaproteobacteria</taxon>
        <taxon>Alteromonadales</taxon>
        <taxon>Colwelliaceae</taxon>
        <taxon>Colwellia</taxon>
    </lineage>
</organism>
<dbReference type="InterPro" id="IPR051310">
    <property type="entry name" value="MCP_chemotaxis"/>
</dbReference>
<reference evidence="10 11" key="1">
    <citation type="submission" date="2014-08" db="EMBL/GenBank/DDBJ databases">
        <title>Genomic and Phenotypic Diversity of Colwellia psychrerythraea strains from Disparate Marine Basins.</title>
        <authorList>
            <person name="Techtmann S.M."/>
            <person name="Stelling S.C."/>
            <person name="Utturkar S.M."/>
            <person name="Alshibli N."/>
            <person name="Harris A."/>
            <person name="Brown S.D."/>
            <person name="Hazen T.C."/>
        </authorList>
    </citation>
    <scope>NUCLEOTIDE SEQUENCE [LARGE SCALE GENOMIC DNA]</scope>
    <source>
        <strain evidence="10 11">GAB14E</strain>
    </source>
</reference>
<evidence type="ECO:0000259" key="7">
    <source>
        <dbReference type="PROSITE" id="PS01033"/>
    </source>
</evidence>
<evidence type="ECO:0000256" key="5">
    <source>
        <dbReference type="PROSITE-ProRule" id="PRU00284"/>
    </source>
</evidence>
<evidence type="ECO:0000259" key="9">
    <source>
        <dbReference type="PROSITE" id="PS50885"/>
    </source>
</evidence>
<dbReference type="SUPFAM" id="SSF58104">
    <property type="entry name" value="Methyl-accepting chemotaxis protein (MCP) signaling domain"/>
    <property type="match status" value="1"/>
</dbReference>
<dbReference type="CDD" id="cd11386">
    <property type="entry name" value="MCP_signal"/>
    <property type="match status" value="1"/>
</dbReference>
<dbReference type="InterPro" id="IPR012292">
    <property type="entry name" value="Globin/Proto"/>
</dbReference>
<dbReference type="Proteomes" id="UP000029868">
    <property type="component" value="Unassembled WGS sequence"/>
</dbReference>
<dbReference type="GO" id="GO:0019825">
    <property type="term" value="F:oxygen binding"/>
    <property type="evidence" value="ECO:0007669"/>
    <property type="project" value="InterPro"/>
</dbReference>
<dbReference type="GO" id="GO:0020037">
    <property type="term" value="F:heme binding"/>
    <property type="evidence" value="ECO:0007669"/>
    <property type="project" value="InterPro"/>
</dbReference>
<keyword evidence="3 5" id="KW-0807">Transducer</keyword>
<name>A0A099KDP0_COLPS</name>
<sequence length="1315" mass="143876">MNPKQISLVQKSWQKVLPIAPQAADIFYTTLFEMDPSLKALFPNEMAEQGKKLMAMLDTAVKLLDNPDKLIPAVQKLGAKHRQYGAEPEHYDTVGAALLKTLALGLGDDFTTPVKKAWTVVYQTLATTMIAAADAAATTQSAKGSTMETKTVKNEQSNDLSVQLQGALDQSATAFMMINRDFEVTYANEATLALLKKHEQTFAENWPGFEANKEALIGANIDGFHKVPSHQRKLLDDPSNLPYKTDIQVKHLSFELNVSAILDAKGDYIGNALEWQEVTAARAQENQSVRLQGALDQSGTANIMIDRDFNITYANPATLALLKEHEATFAENWPGFKADPEVIIGTNIDSFHKTPEHQRKLLSDPSNLPYKTDIKIKHLSFELNVTAILDSSGEYMGNSLEWQDVTAARAQENKTTQLQGAIDQSGTANIMIDRDFNITYANAATLALLKEHEVTFAENWPGFKADPEVIIGTNIDSFHKAPEHQRKLLSDPNNLPYKTDIQIKHLSFELNVTAILDTSGEYIGNALEWQDVTEARAQENNSLRLQGALDQSGTANIMIDRDFVITYANKATLDILKEHEATFAENWPGFKADPEVIIGTNIDTFHKNPTHQRKLLADPDNLPYKTDIQIKHLSFELNVTAILDTSGEYIGNALEWQDVTAARAQENKTAQLQGAIDQSGTANIMIDREFNITYANAATLALLKEHEATFAENWPGFKADPEVIIGTNIDSFHKNPSHQRKLLADPNNLPYKTDIQIKHLSFELNVTAILDASGEYIGNALEWQDVTAARANSVEVGRLTSAMEGMTTNVMMADTHGNIVYANPAVTTMLRRRETVLRSVLPSFNVDTMVGTNFDTFHKNPAHQQNLLGNPDNLPYTTEIAVAGLTFQLIAIALRDVEGNHVGTGVQWVDLTEEKDAQGQIDSLITDAIAGKLDSRITTDEYQGFMKELGNNINNLMDSIVEPINDAIQVAQALADGDLTQNMRSDYGGEFLALSNAMNGSIENLSKMVDEIRDASTNVFDSAREIAAGNNELSHRTESQASSLEETASAMEELTSTVQQNAENSTEASKLSMSVMEKASSGGGVVRNAITAMSDINKSSKKIADIISVIDEIAFQTNLLALNAAVEAARAGEQGRGFAVVAAEVRNLAQRSAGAAKEIKGLINDSVEAVGQGTKLVDETGQTFTELVTAIEDVSKMIADIDSAGKEQSAGIGEVSAAVSQMDEMTQQNAALVEEASASSKSMEEQSQSLLDQVAFFNNGDDGQQPVEEQRQRRPAQRQAAPAARQSNFRPAKAPAPTRSARRPSTAIDKEWEEF</sequence>
<dbReference type="Pfam" id="PF00042">
    <property type="entry name" value="Globin"/>
    <property type="match status" value="1"/>
</dbReference>
<evidence type="ECO:0000256" key="3">
    <source>
        <dbReference type="ARBA" id="ARBA00023224"/>
    </source>
</evidence>
<feature type="region of interest" description="Disordered" evidence="6">
    <location>
        <begin position="1030"/>
        <end position="1050"/>
    </location>
</feature>
<dbReference type="FunFam" id="1.10.287.950:FF:000001">
    <property type="entry name" value="Methyl-accepting chemotaxis sensory transducer"/>
    <property type="match status" value="1"/>
</dbReference>
<keyword evidence="2" id="KW-0488">Methylation</keyword>
<dbReference type="SMART" id="SM00091">
    <property type="entry name" value="PAS"/>
    <property type="match status" value="6"/>
</dbReference>
<dbReference type="GO" id="GO:0005886">
    <property type="term" value="C:plasma membrane"/>
    <property type="evidence" value="ECO:0007669"/>
    <property type="project" value="TreeGrafter"/>
</dbReference>
<dbReference type="GO" id="GO:0004888">
    <property type="term" value="F:transmembrane signaling receptor activity"/>
    <property type="evidence" value="ECO:0007669"/>
    <property type="project" value="TreeGrafter"/>
</dbReference>
<comment type="subcellular location">
    <subcellularLocation>
        <location evidence="1">Membrane</location>
    </subcellularLocation>
</comment>
<dbReference type="OrthoDB" id="9765776at2"/>
<feature type="region of interest" description="Disordered" evidence="6">
    <location>
        <begin position="1226"/>
        <end position="1315"/>
    </location>
</feature>
<dbReference type="InterPro" id="IPR000971">
    <property type="entry name" value="Globin"/>
</dbReference>
<dbReference type="PROSITE" id="PS50111">
    <property type="entry name" value="CHEMOTAXIS_TRANSDUC_2"/>
    <property type="match status" value="1"/>
</dbReference>
<feature type="compositionally biased region" description="Low complexity" evidence="6">
    <location>
        <begin position="1234"/>
        <end position="1249"/>
    </location>
</feature>
<evidence type="ECO:0000256" key="4">
    <source>
        <dbReference type="ARBA" id="ARBA00029447"/>
    </source>
</evidence>
<dbReference type="PANTHER" id="PTHR43531:SF14">
    <property type="entry name" value="METHYL-ACCEPTING CHEMOTAXIS PROTEIN I-RELATED"/>
    <property type="match status" value="1"/>
</dbReference>